<reference evidence="3 4" key="1">
    <citation type="submission" date="2019-04" db="EMBL/GenBank/DDBJ databases">
        <title>Draft genome sequences of Streptomyces avermitilis ATCC 31267.</title>
        <authorList>
            <person name="Komaki H."/>
            <person name="Tamura T."/>
            <person name="Hosoyama A."/>
        </authorList>
    </citation>
    <scope>NUCLEOTIDE SEQUENCE [LARGE SCALE GENOMIC DNA]</scope>
    <source>
        <strain evidence="3 4">ATCC 31267</strain>
    </source>
</reference>
<feature type="signal peptide" evidence="1">
    <location>
        <begin position="1"/>
        <end position="20"/>
    </location>
</feature>
<dbReference type="EMBL" id="BJHY01000001">
    <property type="protein sequence ID" value="GDY75267.1"/>
    <property type="molecule type" value="Genomic_DNA"/>
</dbReference>
<gene>
    <name evidence="2" type="ORF">SAV14893_039480</name>
    <name evidence="3" type="ORF">SAV31267_047520</name>
</gene>
<dbReference type="EMBL" id="BJHX01000001">
    <property type="protein sequence ID" value="GDY64555.1"/>
    <property type="molecule type" value="Genomic_DNA"/>
</dbReference>
<dbReference type="STRING" id="33903.AQJ43_26380"/>
<sequence>MRLQRAVVGSAALVVLSLLAGCGSDDPMDDLGLPSAGDMASIAYYLNKHTSCLDLTAEADATDYLVEEAGDPAWGIKERASCEGEDGGNITLFTLKDMKKFQTAVKKDDDRPAFAVGRDFAVVPENDTTVQQLSSSEMMFLTCDPDFTVPSGYKKVSGLVDGCVLSDYFPTD</sequence>
<feature type="chain" id="PRO_5044088942" evidence="1">
    <location>
        <begin position="21"/>
        <end position="172"/>
    </location>
</feature>
<organism evidence="2 5">
    <name type="scientific">Streptomyces avermitilis</name>
    <dbReference type="NCBI Taxonomy" id="33903"/>
    <lineage>
        <taxon>Bacteria</taxon>
        <taxon>Bacillati</taxon>
        <taxon>Actinomycetota</taxon>
        <taxon>Actinomycetes</taxon>
        <taxon>Kitasatosporales</taxon>
        <taxon>Streptomycetaceae</taxon>
        <taxon>Streptomyces</taxon>
    </lineage>
</organism>
<comment type="caution">
    <text evidence="2">The sequence shown here is derived from an EMBL/GenBank/DDBJ whole genome shotgun (WGS) entry which is preliminary data.</text>
</comment>
<protein>
    <submittedName>
        <fullName evidence="2">Lipoprotein</fullName>
    </submittedName>
</protein>
<reference evidence="2 5" key="2">
    <citation type="submission" date="2019-04" db="EMBL/GenBank/DDBJ databases">
        <title>Draft genome sequences of Streptomyces avermitilis NBRC 14893.</title>
        <authorList>
            <person name="Komaki H."/>
            <person name="Tamura T."/>
            <person name="Hosoyama A."/>
        </authorList>
    </citation>
    <scope>NUCLEOTIDE SEQUENCE [LARGE SCALE GENOMIC DNA]</scope>
    <source>
        <strain evidence="2 5">NBRC 14893</strain>
    </source>
</reference>
<dbReference type="GeneID" id="41541575"/>
<dbReference type="Proteomes" id="UP000299211">
    <property type="component" value="Unassembled WGS sequence"/>
</dbReference>
<dbReference type="Proteomes" id="UP000302139">
    <property type="component" value="Unassembled WGS sequence"/>
</dbReference>
<proteinExistence type="predicted"/>
<name>A0A4D4LU56_STRAX</name>
<dbReference type="OMA" id="IKERASC"/>
<evidence type="ECO:0000313" key="4">
    <source>
        <dbReference type="Proteomes" id="UP000299211"/>
    </source>
</evidence>
<dbReference type="AlphaFoldDB" id="A0A4D4LU56"/>
<dbReference type="RefSeq" id="WP_010985921.1">
    <property type="nucleotide sequence ID" value="NZ_BAABTN010000002.1"/>
</dbReference>
<dbReference type="PROSITE" id="PS51257">
    <property type="entry name" value="PROKAR_LIPOPROTEIN"/>
    <property type="match status" value="1"/>
</dbReference>
<evidence type="ECO:0000313" key="2">
    <source>
        <dbReference type="EMBL" id="GDY64555.1"/>
    </source>
</evidence>
<keyword evidence="1" id="KW-0732">Signal</keyword>
<evidence type="ECO:0000313" key="3">
    <source>
        <dbReference type="EMBL" id="GDY75267.1"/>
    </source>
</evidence>
<accession>A0A4D4LU56</accession>
<evidence type="ECO:0000256" key="1">
    <source>
        <dbReference type="SAM" id="SignalP"/>
    </source>
</evidence>
<keyword evidence="2" id="KW-0449">Lipoprotein</keyword>
<evidence type="ECO:0000313" key="5">
    <source>
        <dbReference type="Proteomes" id="UP000302139"/>
    </source>
</evidence>